<evidence type="ECO:0000313" key="3">
    <source>
        <dbReference type="EMBL" id="KAJ6833079.1"/>
    </source>
</evidence>
<dbReference type="Proteomes" id="UP001140949">
    <property type="component" value="Unassembled WGS sequence"/>
</dbReference>
<feature type="region of interest" description="Disordered" evidence="1">
    <location>
        <begin position="91"/>
        <end position="114"/>
    </location>
</feature>
<evidence type="ECO:0000256" key="1">
    <source>
        <dbReference type="SAM" id="MobiDB-lite"/>
    </source>
</evidence>
<dbReference type="PANTHER" id="PTHR42811">
    <property type="entry name" value="SERINE ACETYLTRANSFERASE"/>
    <property type="match status" value="1"/>
</dbReference>
<dbReference type="Gene3D" id="2.160.10.10">
    <property type="entry name" value="Hexapeptide repeat proteins"/>
    <property type="match status" value="1"/>
</dbReference>
<dbReference type="EMBL" id="JANAVB010015419">
    <property type="protein sequence ID" value="KAJ6833079.1"/>
    <property type="molecule type" value="Genomic_DNA"/>
</dbReference>
<protein>
    <submittedName>
        <fullName evidence="3">Serine acetyltransferase 1</fullName>
    </submittedName>
</protein>
<sequence length="213" mass="23631">MFIISLLFFSLHSPLLGAEARVVGLDTDQGRGPPRRRLRARARQLPLLHRALPPVARPIPLVPSGEQALLVHSAVNAPLRPLPPLLLHAPYRPLRRRRRPPRRPSPRPGLRLLLPLPPQLQGIPRCPGPPRRTRALDAVSPAPRARSPLPHRDVFSVDIHPAARIGNILLDHATGVVVGETAVIGNNVSILHHVTLGAQERWVDRHQRSVMEF</sequence>
<gene>
    <name evidence="3" type="ORF">M6B38_342955</name>
</gene>
<proteinExistence type="predicted"/>
<dbReference type="AlphaFoldDB" id="A0AAX6GWG5"/>
<name>A0AAX6GWG5_IRIPA</name>
<feature type="compositionally biased region" description="Basic residues" evidence="1">
    <location>
        <begin position="93"/>
        <end position="105"/>
    </location>
</feature>
<dbReference type="SUPFAM" id="SSF51161">
    <property type="entry name" value="Trimeric LpxA-like enzymes"/>
    <property type="match status" value="1"/>
</dbReference>
<evidence type="ECO:0000256" key="2">
    <source>
        <dbReference type="SAM" id="SignalP"/>
    </source>
</evidence>
<organism evidence="3 4">
    <name type="scientific">Iris pallida</name>
    <name type="common">Sweet iris</name>
    <dbReference type="NCBI Taxonomy" id="29817"/>
    <lineage>
        <taxon>Eukaryota</taxon>
        <taxon>Viridiplantae</taxon>
        <taxon>Streptophyta</taxon>
        <taxon>Embryophyta</taxon>
        <taxon>Tracheophyta</taxon>
        <taxon>Spermatophyta</taxon>
        <taxon>Magnoliopsida</taxon>
        <taxon>Liliopsida</taxon>
        <taxon>Asparagales</taxon>
        <taxon>Iridaceae</taxon>
        <taxon>Iridoideae</taxon>
        <taxon>Irideae</taxon>
        <taxon>Iris</taxon>
    </lineage>
</organism>
<keyword evidence="4" id="KW-1185">Reference proteome</keyword>
<dbReference type="InterPro" id="IPR011004">
    <property type="entry name" value="Trimer_LpxA-like_sf"/>
</dbReference>
<keyword evidence="2" id="KW-0732">Signal</keyword>
<evidence type="ECO:0000313" key="4">
    <source>
        <dbReference type="Proteomes" id="UP001140949"/>
    </source>
</evidence>
<reference evidence="3" key="1">
    <citation type="journal article" date="2023" name="GigaByte">
        <title>Genome assembly of the bearded iris, Iris pallida Lam.</title>
        <authorList>
            <person name="Bruccoleri R.E."/>
            <person name="Oakeley E.J."/>
            <person name="Faust A.M.E."/>
            <person name="Altorfer M."/>
            <person name="Dessus-Babus S."/>
            <person name="Burckhardt D."/>
            <person name="Oertli M."/>
            <person name="Naumann U."/>
            <person name="Petersen F."/>
            <person name="Wong J."/>
        </authorList>
    </citation>
    <scope>NUCLEOTIDE SEQUENCE</scope>
    <source>
        <strain evidence="3">GSM-AAB239-AS_SAM_17_03QT</strain>
    </source>
</reference>
<feature type="chain" id="PRO_5043567866" evidence="2">
    <location>
        <begin position="18"/>
        <end position="213"/>
    </location>
</feature>
<feature type="signal peptide" evidence="2">
    <location>
        <begin position="1"/>
        <end position="17"/>
    </location>
</feature>
<comment type="caution">
    <text evidence="3">The sequence shown here is derived from an EMBL/GenBank/DDBJ whole genome shotgun (WGS) entry which is preliminary data.</text>
</comment>
<reference evidence="3" key="2">
    <citation type="submission" date="2023-04" db="EMBL/GenBank/DDBJ databases">
        <authorList>
            <person name="Bruccoleri R.E."/>
            <person name="Oakeley E.J."/>
            <person name="Faust A.-M."/>
            <person name="Dessus-Babus S."/>
            <person name="Altorfer M."/>
            <person name="Burckhardt D."/>
            <person name="Oertli M."/>
            <person name="Naumann U."/>
            <person name="Petersen F."/>
            <person name="Wong J."/>
        </authorList>
    </citation>
    <scope>NUCLEOTIDE SEQUENCE</scope>
    <source>
        <strain evidence="3">GSM-AAB239-AS_SAM_17_03QT</strain>
        <tissue evidence="3">Leaf</tissue>
    </source>
</reference>
<accession>A0AAX6GWG5</accession>